<comment type="caution">
    <text evidence="2">The sequence shown here is derived from an EMBL/GenBank/DDBJ whole genome shotgun (WGS) entry which is preliminary data.</text>
</comment>
<dbReference type="Pfam" id="PF05699">
    <property type="entry name" value="Dimer_Tnp_hAT"/>
    <property type="match status" value="1"/>
</dbReference>
<evidence type="ECO:0000313" key="2">
    <source>
        <dbReference type="EMBL" id="KAK2634445.1"/>
    </source>
</evidence>
<evidence type="ECO:0000313" key="3">
    <source>
        <dbReference type="Proteomes" id="UP001280121"/>
    </source>
</evidence>
<sequence>MSHLRASIANIPYVAKQILTTPVSTVVVEQDFSASGNILDARLSLLCPESIQVQVCVDDWTKTQNEQQELEHEALYDFFDNDHTTGTE</sequence>
<keyword evidence="3" id="KW-1185">Reference proteome</keyword>
<dbReference type="AlphaFoldDB" id="A0AAD9TE04"/>
<accession>A0AAD9TE04</accession>
<dbReference type="GO" id="GO:0046983">
    <property type="term" value="F:protein dimerization activity"/>
    <property type="evidence" value="ECO:0007669"/>
    <property type="project" value="InterPro"/>
</dbReference>
<gene>
    <name evidence="2" type="ORF">Ddye_029237</name>
</gene>
<name>A0AAD9TE04_9ROSI</name>
<feature type="domain" description="HAT C-terminal dimerisation" evidence="1">
    <location>
        <begin position="10"/>
        <end position="60"/>
    </location>
</feature>
<dbReference type="EMBL" id="JANJYI010000009">
    <property type="protein sequence ID" value="KAK2634445.1"/>
    <property type="molecule type" value="Genomic_DNA"/>
</dbReference>
<dbReference type="Proteomes" id="UP001280121">
    <property type="component" value="Unassembled WGS sequence"/>
</dbReference>
<organism evidence="2 3">
    <name type="scientific">Dipteronia dyeriana</name>
    <dbReference type="NCBI Taxonomy" id="168575"/>
    <lineage>
        <taxon>Eukaryota</taxon>
        <taxon>Viridiplantae</taxon>
        <taxon>Streptophyta</taxon>
        <taxon>Embryophyta</taxon>
        <taxon>Tracheophyta</taxon>
        <taxon>Spermatophyta</taxon>
        <taxon>Magnoliopsida</taxon>
        <taxon>eudicotyledons</taxon>
        <taxon>Gunneridae</taxon>
        <taxon>Pentapetalae</taxon>
        <taxon>rosids</taxon>
        <taxon>malvids</taxon>
        <taxon>Sapindales</taxon>
        <taxon>Sapindaceae</taxon>
        <taxon>Hippocastanoideae</taxon>
        <taxon>Acereae</taxon>
        <taxon>Dipteronia</taxon>
    </lineage>
</organism>
<evidence type="ECO:0000259" key="1">
    <source>
        <dbReference type="Pfam" id="PF05699"/>
    </source>
</evidence>
<dbReference type="InterPro" id="IPR008906">
    <property type="entry name" value="HATC_C_dom"/>
</dbReference>
<reference evidence="2" key="1">
    <citation type="journal article" date="2023" name="Plant J.">
        <title>Genome sequences and population genomics provide insights into the demographic history, inbreeding, and mutation load of two 'living fossil' tree species of Dipteronia.</title>
        <authorList>
            <person name="Feng Y."/>
            <person name="Comes H.P."/>
            <person name="Chen J."/>
            <person name="Zhu S."/>
            <person name="Lu R."/>
            <person name="Zhang X."/>
            <person name="Li P."/>
            <person name="Qiu J."/>
            <person name="Olsen K.M."/>
            <person name="Qiu Y."/>
        </authorList>
    </citation>
    <scope>NUCLEOTIDE SEQUENCE</scope>
    <source>
        <strain evidence="2">KIB01</strain>
    </source>
</reference>
<protein>
    <recommendedName>
        <fullName evidence="1">HAT C-terminal dimerisation domain-containing protein</fullName>
    </recommendedName>
</protein>
<proteinExistence type="predicted"/>